<evidence type="ECO:0000256" key="4">
    <source>
        <dbReference type="ARBA" id="ARBA00022741"/>
    </source>
</evidence>
<dbReference type="PROSITE" id="PS50893">
    <property type="entry name" value="ABC_TRANSPORTER_2"/>
    <property type="match status" value="1"/>
</dbReference>
<dbReference type="CDD" id="cd03220">
    <property type="entry name" value="ABC_KpsT_Wzt"/>
    <property type="match status" value="1"/>
</dbReference>
<evidence type="ECO:0000256" key="5">
    <source>
        <dbReference type="ARBA" id="ARBA00022840"/>
    </source>
</evidence>
<feature type="domain" description="ABC transporter" evidence="7">
    <location>
        <begin position="57"/>
        <end position="281"/>
    </location>
</feature>
<evidence type="ECO:0000256" key="1">
    <source>
        <dbReference type="ARBA" id="ARBA00005417"/>
    </source>
</evidence>
<reference evidence="8" key="1">
    <citation type="submission" date="2020-10" db="EMBL/GenBank/DDBJ databases">
        <title>Connecting structure to function with the recovery of over 1000 high-quality activated sludge metagenome-assembled genomes encoding full-length rRNA genes using long-read sequencing.</title>
        <authorList>
            <person name="Singleton C.M."/>
            <person name="Petriglieri F."/>
            <person name="Kristensen J.M."/>
            <person name="Kirkegaard R.H."/>
            <person name="Michaelsen T.Y."/>
            <person name="Andersen M.H."/>
            <person name="Karst S.M."/>
            <person name="Dueholm M.S."/>
            <person name="Nielsen P.H."/>
            <person name="Albertsen M."/>
        </authorList>
    </citation>
    <scope>NUCLEOTIDE SEQUENCE</scope>
    <source>
        <strain evidence="8">Bjer_18-Q3-R1-45_BAT3C.347</strain>
    </source>
</reference>
<dbReference type="SUPFAM" id="SSF52540">
    <property type="entry name" value="P-loop containing nucleoside triphosphate hydrolases"/>
    <property type="match status" value="1"/>
</dbReference>
<dbReference type="InterPro" id="IPR029439">
    <property type="entry name" value="Wzt_C"/>
</dbReference>
<dbReference type="AlphaFoldDB" id="A0A9D7E5F3"/>
<dbReference type="GO" id="GO:0016020">
    <property type="term" value="C:membrane"/>
    <property type="evidence" value="ECO:0007669"/>
    <property type="project" value="InterPro"/>
</dbReference>
<evidence type="ECO:0000256" key="2">
    <source>
        <dbReference type="ARBA" id="ARBA00022448"/>
    </source>
</evidence>
<keyword evidence="3" id="KW-1003">Cell membrane</keyword>
<proteinExistence type="inferred from homology"/>
<evidence type="ECO:0000313" key="9">
    <source>
        <dbReference type="Proteomes" id="UP000807785"/>
    </source>
</evidence>
<keyword evidence="4" id="KW-0547">Nucleotide-binding</keyword>
<evidence type="ECO:0000313" key="8">
    <source>
        <dbReference type="EMBL" id="MBK6974157.1"/>
    </source>
</evidence>
<sequence>MSFESIGAQTTGRTSQPLAEPSAISPSCDPAIRVANLSKCYQIYDAPRDRLKQFLMPRLQRLLGRAVGSYHRKFWALQDVSFEVAKGETVGIIGRNGAGKSTLLQIICGTLTPTAGTVETRGRVAALLELGAGFNPEFSGRENIFMNGAVLGMSDAQIEERFDDIAAFADIGLFLDQPVKTYSSGMYVRLAFAVQACVDPEILIVDEALSVGDIGFQYKCFKRMEQLRASGTTVLMVTHATSSILEYADRCIVLDAGRVLKDTSDVLAAVLAYEKDMLALQAALPSVRSSSVSRFSIGELRDAQTSGRIASLGEKRFGTARAIIESLSIWSPVVGEERSVVRSGEEIEFRFRILSAEPVSAVVVGVSLSRIQGGDVWGDNNLNAGVTIDLEPGETLVAYRVRLPISAGDYLVHCGLASLAGGDREELDQRRPAAKLSAWSPRPQVGVIFAPIEVSCLRRQEP</sequence>
<dbReference type="PANTHER" id="PTHR46743">
    <property type="entry name" value="TEICHOIC ACIDS EXPORT ATP-BINDING PROTEIN TAGH"/>
    <property type="match status" value="1"/>
</dbReference>
<dbReference type="InterPro" id="IPR027417">
    <property type="entry name" value="P-loop_NTPase"/>
</dbReference>
<dbReference type="CDD" id="cd10147">
    <property type="entry name" value="Wzt_C-like"/>
    <property type="match status" value="1"/>
</dbReference>
<dbReference type="Gene3D" id="3.40.50.300">
    <property type="entry name" value="P-loop containing nucleotide triphosphate hydrolases"/>
    <property type="match status" value="1"/>
</dbReference>
<dbReference type="Proteomes" id="UP000807785">
    <property type="component" value="Unassembled WGS sequence"/>
</dbReference>
<comment type="caution">
    <text evidence="8">The sequence shown here is derived from an EMBL/GenBank/DDBJ whole genome shotgun (WGS) entry which is preliminary data.</text>
</comment>
<dbReference type="EMBL" id="JADJEV010000004">
    <property type="protein sequence ID" value="MBK6974157.1"/>
    <property type="molecule type" value="Genomic_DNA"/>
</dbReference>
<dbReference type="Pfam" id="PF00005">
    <property type="entry name" value="ABC_tran"/>
    <property type="match status" value="1"/>
</dbReference>
<evidence type="ECO:0000259" key="7">
    <source>
        <dbReference type="PROSITE" id="PS50893"/>
    </source>
</evidence>
<dbReference type="InterPro" id="IPR050683">
    <property type="entry name" value="Bact_Polysacc_Export_ATP-bd"/>
</dbReference>
<dbReference type="Gene3D" id="2.70.50.60">
    <property type="entry name" value="abc- transporter (atp binding component) like domain"/>
    <property type="match status" value="1"/>
</dbReference>
<dbReference type="InterPro" id="IPR003439">
    <property type="entry name" value="ABC_transporter-like_ATP-bd"/>
</dbReference>
<dbReference type="InterPro" id="IPR003593">
    <property type="entry name" value="AAA+_ATPase"/>
</dbReference>
<feature type="region of interest" description="Disordered" evidence="6">
    <location>
        <begin position="1"/>
        <end position="25"/>
    </location>
</feature>
<evidence type="ECO:0000256" key="6">
    <source>
        <dbReference type="SAM" id="MobiDB-lite"/>
    </source>
</evidence>
<feature type="compositionally biased region" description="Polar residues" evidence="6">
    <location>
        <begin position="7"/>
        <end position="17"/>
    </location>
</feature>
<keyword evidence="3" id="KW-0472">Membrane</keyword>
<dbReference type="GO" id="GO:0005524">
    <property type="term" value="F:ATP binding"/>
    <property type="evidence" value="ECO:0007669"/>
    <property type="project" value="UniProtKB-KW"/>
</dbReference>
<keyword evidence="5 8" id="KW-0067">ATP-binding</keyword>
<accession>A0A9D7E5F3</accession>
<evidence type="ECO:0000256" key="3">
    <source>
        <dbReference type="ARBA" id="ARBA00022475"/>
    </source>
</evidence>
<keyword evidence="2" id="KW-0813">Transport</keyword>
<dbReference type="GO" id="GO:0140359">
    <property type="term" value="F:ABC-type transporter activity"/>
    <property type="evidence" value="ECO:0007669"/>
    <property type="project" value="InterPro"/>
</dbReference>
<dbReference type="Pfam" id="PF14524">
    <property type="entry name" value="Wzt_C"/>
    <property type="match status" value="1"/>
</dbReference>
<protein>
    <submittedName>
        <fullName evidence="8">ABC transporter ATP-binding protein</fullName>
    </submittedName>
</protein>
<comment type="similarity">
    <text evidence="1">Belongs to the ABC transporter superfamily.</text>
</comment>
<dbReference type="InterPro" id="IPR015860">
    <property type="entry name" value="ABC_transpr_TagH-like"/>
</dbReference>
<name>A0A9D7E5F3_9PROT</name>
<organism evidence="8 9">
    <name type="scientific">Candidatus Methylophosphatis roskildensis</name>
    <dbReference type="NCBI Taxonomy" id="2899263"/>
    <lineage>
        <taxon>Bacteria</taxon>
        <taxon>Pseudomonadati</taxon>
        <taxon>Pseudomonadota</taxon>
        <taxon>Betaproteobacteria</taxon>
        <taxon>Nitrosomonadales</taxon>
        <taxon>Sterolibacteriaceae</taxon>
        <taxon>Candidatus Methylophosphatis</taxon>
    </lineage>
</organism>
<dbReference type="SMART" id="SM00382">
    <property type="entry name" value="AAA"/>
    <property type="match status" value="1"/>
</dbReference>
<dbReference type="GO" id="GO:0016887">
    <property type="term" value="F:ATP hydrolysis activity"/>
    <property type="evidence" value="ECO:0007669"/>
    <property type="project" value="InterPro"/>
</dbReference>
<gene>
    <name evidence="8" type="ORF">IPH26_14845</name>
</gene>
<dbReference type="PANTHER" id="PTHR46743:SF2">
    <property type="entry name" value="TEICHOIC ACIDS EXPORT ATP-BINDING PROTEIN TAGH"/>
    <property type="match status" value="1"/>
</dbReference>